<dbReference type="InterPro" id="IPR051604">
    <property type="entry name" value="Ergot_Alk_Oxidoreductase"/>
</dbReference>
<dbReference type="SUPFAM" id="SSF51735">
    <property type="entry name" value="NAD(P)-binding Rossmann-fold domains"/>
    <property type="match status" value="1"/>
</dbReference>
<sequence length="295" mass="31786">MKITITGSLGNISKPLAKLLINAGHKITIISSNADKTTDIEALGATAAIGLVTDVAFLNKAFTDADAVYTMVPPNFGASNFREYVGSIGKNYAEAIEKAGVRRVVNLSSIGAHLASGTGPITGSHDVETALNKLTNVAVKHLRAPFFYFNFFGNIEMIKNAGIMGSNYPGSARLVMVHPEEIAVVAAEELQQQFTGKSVRYLVSDDRTIGQVATILGTAIGKPELPWIEFTDEQTLDALLQDGLPPEMVRNFVEMGTAIRSGVLWGDYDQNKPAIPGKIKLEEFAKTFADRFNHA</sequence>
<dbReference type="InterPro" id="IPR036291">
    <property type="entry name" value="NAD(P)-bd_dom_sf"/>
</dbReference>
<feature type="domain" description="NAD(P)-binding" evidence="1">
    <location>
        <begin position="7"/>
        <end position="113"/>
    </location>
</feature>
<dbReference type="PANTHER" id="PTHR43162:SF1">
    <property type="entry name" value="PRESTALK A DIFFERENTIATION PROTEIN A"/>
    <property type="match status" value="1"/>
</dbReference>
<proteinExistence type="predicted"/>
<protein>
    <submittedName>
        <fullName evidence="2">NAD(P)H-binding protein</fullName>
    </submittedName>
</protein>
<organism evidence="2 3">
    <name type="scientific">Mucilaginibacter sabulilitoris</name>
    <dbReference type="NCBI Taxonomy" id="1173583"/>
    <lineage>
        <taxon>Bacteria</taxon>
        <taxon>Pseudomonadati</taxon>
        <taxon>Bacteroidota</taxon>
        <taxon>Sphingobacteriia</taxon>
        <taxon>Sphingobacteriales</taxon>
        <taxon>Sphingobacteriaceae</taxon>
        <taxon>Mucilaginibacter</taxon>
    </lineage>
</organism>
<accession>A0ABZ0TTB3</accession>
<dbReference type="PANTHER" id="PTHR43162">
    <property type="match status" value="1"/>
</dbReference>
<evidence type="ECO:0000313" key="2">
    <source>
        <dbReference type="EMBL" id="WPU96006.1"/>
    </source>
</evidence>
<gene>
    <name evidence="2" type="ORF">SNE25_10795</name>
</gene>
<dbReference type="Gene3D" id="3.40.50.720">
    <property type="entry name" value="NAD(P)-binding Rossmann-like Domain"/>
    <property type="match status" value="1"/>
</dbReference>
<evidence type="ECO:0000313" key="3">
    <source>
        <dbReference type="Proteomes" id="UP001324380"/>
    </source>
</evidence>
<dbReference type="Proteomes" id="UP001324380">
    <property type="component" value="Chromosome"/>
</dbReference>
<reference evidence="2 3" key="1">
    <citation type="submission" date="2023-11" db="EMBL/GenBank/DDBJ databases">
        <title>Analysis of the Genomes of Mucilaginibacter gossypii cycad 4 and M. sabulilitoris SNA2: microbes with the potential for plant growth promotion.</title>
        <authorList>
            <person name="Hirsch A.M."/>
            <person name="Humm E."/>
            <person name="Rubbi M."/>
            <person name="Del Vecchio G."/>
            <person name="Ha S.M."/>
            <person name="Pellegrini M."/>
            <person name="Gunsalus R.P."/>
        </authorList>
    </citation>
    <scope>NUCLEOTIDE SEQUENCE [LARGE SCALE GENOMIC DNA]</scope>
    <source>
        <strain evidence="2 3">SNA2</strain>
    </source>
</reference>
<evidence type="ECO:0000259" key="1">
    <source>
        <dbReference type="Pfam" id="PF13460"/>
    </source>
</evidence>
<dbReference type="Pfam" id="PF13460">
    <property type="entry name" value="NAD_binding_10"/>
    <property type="match status" value="1"/>
</dbReference>
<dbReference type="InterPro" id="IPR016040">
    <property type="entry name" value="NAD(P)-bd_dom"/>
</dbReference>
<keyword evidence="3" id="KW-1185">Reference proteome</keyword>
<name>A0ABZ0TTB3_9SPHI</name>
<dbReference type="RefSeq" id="WP_321565109.1">
    <property type="nucleotide sequence ID" value="NZ_CP139558.1"/>
</dbReference>
<dbReference type="Gene3D" id="3.90.25.10">
    <property type="entry name" value="UDP-galactose 4-epimerase, domain 1"/>
    <property type="match status" value="1"/>
</dbReference>
<dbReference type="EMBL" id="CP139558">
    <property type="protein sequence ID" value="WPU96006.1"/>
    <property type="molecule type" value="Genomic_DNA"/>
</dbReference>